<feature type="compositionally biased region" description="Basic residues" evidence="1">
    <location>
        <begin position="117"/>
        <end position="134"/>
    </location>
</feature>
<evidence type="ECO:0000313" key="3">
    <source>
        <dbReference type="Proteomes" id="UP001054857"/>
    </source>
</evidence>
<protein>
    <submittedName>
        <fullName evidence="2">Uncharacterized protein</fullName>
    </submittedName>
</protein>
<dbReference type="PANTHER" id="PTHR13507:SF0">
    <property type="entry name" value="PRKR-INTERACTING PROTEIN 1"/>
    <property type="match status" value="1"/>
</dbReference>
<dbReference type="PANTHER" id="PTHR13507">
    <property type="entry name" value="PRKR-INTERACTING PROTEIN 1"/>
    <property type="match status" value="1"/>
</dbReference>
<dbReference type="Proteomes" id="UP001054857">
    <property type="component" value="Unassembled WGS sequence"/>
</dbReference>
<name>A0AAD3DFG1_9CHLO</name>
<feature type="compositionally biased region" description="Gly residues" evidence="1">
    <location>
        <begin position="139"/>
        <end position="153"/>
    </location>
</feature>
<dbReference type="EMBL" id="BMAR01000001">
    <property type="protein sequence ID" value="GFR40810.1"/>
    <property type="molecule type" value="Genomic_DNA"/>
</dbReference>
<comment type="caution">
    <text evidence="2">The sequence shown here is derived from an EMBL/GenBank/DDBJ whole genome shotgun (WGS) entry which is preliminary data.</text>
</comment>
<dbReference type="GO" id="GO:0005730">
    <property type="term" value="C:nucleolus"/>
    <property type="evidence" value="ECO:0007669"/>
    <property type="project" value="TreeGrafter"/>
</dbReference>
<gene>
    <name evidence="2" type="ORF">Agub_g1429</name>
</gene>
<feature type="region of interest" description="Disordered" evidence="1">
    <location>
        <begin position="109"/>
        <end position="170"/>
    </location>
</feature>
<dbReference type="AlphaFoldDB" id="A0AAD3DFG1"/>
<dbReference type="GO" id="GO:0003725">
    <property type="term" value="F:double-stranded RNA binding"/>
    <property type="evidence" value="ECO:0007669"/>
    <property type="project" value="InterPro"/>
</dbReference>
<dbReference type="Pfam" id="PF06658">
    <property type="entry name" value="DUF1168"/>
    <property type="match status" value="1"/>
</dbReference>
<keyword evidence="3" id="KW-1185">Reference proteome</keyword>
<accession>A0AAD3DFG1</accession>
<feature type="compositionally biased region" description="Acidic residues" evidence="1">
    <location>
        <begin position="160"/>
        <end position="170"/>
    </location>
</feature>
<dbReference type="GO" id="GO:0019901">
    <property type="term" value="F:protein kinase binding"/>
    <property type="evidence" value="ECO:0007669"/>
    <property type="project" value="TreeGrafter"/>
</dbReference>
<dbReference type="GO" id="GO:0004860">
    <property type="term" value="F:protein kinase inhibitor activity"/>
    <property type="evidence" value="ECO:0007669"/>
    <property type="project" value="TreeGrafter"/>
</dbReference>
<dbReference type="InterPro" id="IPR009548">
    <property type="entry name" value="Prkrip1"/>
</dbReference>
<evidence type="ECO:0000313" key="2">
    <source>
        <dbReference type="EMBL" id="GFR40810.1"/>
    </source>
</evidence>
<proteinExistence type="predicted"/>
<sequence>MGEIVPIGKQGTDNSQALTLLGAAPLTQEQYEERIKSAQELEAKLKYIQETVPTKVYNVSSSSAGAGSGDFHQYRIVRRAEQDRVRKIEADWEKKQQEDEFKRKMEELKKQAEDRTAKKRLKRQKKKQKQKQQKKGPQAGPGAGAEGGAGGPEGSSSGSEGEDEGQPALD</sequence>
<evidence type="ECO:0000256" key="1">
    <source>
        <dbReference type="SAM" id="MobiDB-lite"/>
    </source>
</evidence>
<organism evidence="2 3">
    <name type="scientific">Astrephomene gubernaculifera</name>
    <dbReference type="NCBI Taxonomy" id="47775"/>
    <lineage>
        <taxon>Eukaryota</taxon>
        <taxon>Viridiplantae</taxon>
        <taxon>Chlorophyta</taxon>
        <taxon>core chlorophytes</taxon>
        <taxon>Chlorophyceae</taxon>
        <taxon>CS clade</taxon>
        <taxon>Chlamydomonadales</taxon>
        <taxon>Astrephomenaceae</taxon>
        <taxon>Astrephomene</taxon>
    </lineage>
</organism>
<reference evidence="2 3" key="1">
    <citation type="journal article" date="2021" name="Sci. Rep.">
        <title>Genome sequencing of the multicellular alga Astrephomene provides insights into convergent evolution of germ-soma differentiation.</title>
        <authorList>
            <person name="Yamashita S."/>
            <person name="Yamamoto K."/>
            <person name="Matsuzaki R."/>
            <person name="Suzuki S."/>
            <person name="Yamaguchi H."/>
            <person name="Hirooka S."/>
            <person name="Minakuchi Y."/>
            <person name="Miyagishima S."/>
            <person name="Kawachi M."/>
            <person name="Toyoda A."/>
            <person name="Nozaki H."/>
        </authorList>
    </citation>
    <scope>NUCLEOTIDE SEQUENCE [LARGE SCALE GENOMIC DNA]</scope>
    <source>
        <strain evidence="2 3">NIES-4017</strain>
    </source>
</reference>